<evidence type="ECO:0000313" key="2">
    <source>
        <dbReference type="Proteomes" id="UP000663722"/>
    </source>
</evidence>
<gene>
    <name evidence="1" type="ORF">dnm_037370</name>
</gene>
<sequence>MESFFLGLTDINLAVTDLIYFLMITDLGEAGKGIFAA</sequence>
<dbReference type="AlphaFoldDB" id="A0A975GPA4"/>
<dbReference type="Proteomes" id="UP000663722">
    <property type="component" value="Chromosome"/>
</dbReference>
<accession>A0A975GPA4</accession>
<proteinExistence type="predicted"/>
<dbReference type="EMBL" id="CP061800">
    <property type="protein sequence ID" value="QTA87703.1"/>
    <property type="molecule type" value="Genomic_DNA"/>
</dbReference>
<name>A0A975GPA4_9BACT</name>
<reference evidence="1" key="1">
    <citation type="journal article" date="2021" name="Microb. Physiol.">
        <title>Proteogenomic Insights into the Physiology of Marine, Sulfate-Reducing, Filamentous Desulfonema limicola and Desulfonema magnum.</title>
        <authorList>
            <person name="Schnaars V."/>
            <person name="Wohlbrand L."/>
            <person name="Scheve S."/>
            <person name="Hinrichs C."/>
            <person name="Reinhardt R."/>
            <person name="Rabus R."/>
        </authorList>
    </citation>
    <scope>NUCLEOTIDE SEQUENCE</scope>
    <source>
        <strain evidence="1">4be13</strain>
    </source>
</reference>
<dbReference type="KEGG" id="dmm:dnm_037370"/>
<evidence type="ECO:0000313" key="1">
    <source>
        <dbReference type="EMBL" id="QTA87703.1"/>
    </source>
</evidence>
<organism evidence="1 2">
    <name type="scientific">Desulfonema magnum</name>
    <dbReference type="NCBI Taxonomy" id="45655"/>
    <lineage>
        <taxon>Bacteria</taxon>
        <taxon>Pseudomonadati</taxon>
        <taxon>Thermodesulfobacteriota</taxon>
        <taxon>Desulfobacteria</taxon>
        <taxon>Desulfobacterales</taxon>
        <taxon>Desulfococcaceae</taxon>
        <taxon>Desulfonema</taxon>
    </lineage>
</organism>
<keyword evidence="2" id="KW-1185">Reference proteome</keyword>
<protein>
    <submittedName>
        <fullName evidence="1">Uncharacterized protein</fullName>
    </submittedName>
</protein>